<dbReference type="Proteomes" id="UP000267249">
    <property type="component" value="Chromosome"/>
</dbReference>
<accession>A0AAQ3MCZ0</accession>
<dbReference type="RefSeq" id="WP_261789766.1">
    <property type="nucleotide sequence ID" value="NZ_CP030139.2"/>
</dbReference>
<feature type="transmembrane region" description="Helical" evidence="1">
    <location>
        <begin position="116"/>
        <end position="137"/>
    </location>
</feature>
<organism evidence="2 3">
    <name type="scientific">Synechococcus elongatus PCC 11801</name>
    <dbReference type="NCBI Taxonomy" id="2219813"/>
    <lineage>
        <taxon>Bacteria</taxon>
        <taxon>Bacillati</taxon>
        <taxon>Cyanobacteriota</taxon>
        <taxon>Cyanophyceae</taxon>
        <taxon>Synechococcales</taxon>
        <taxon>Synechococcaceae</taxon>
        <taxon>Synechococcus</taxon>
    </lineage>
</organism>
<feature type="transmembrane region" description="Helical" evidence="1">
    <location>
        <begin position="50"/>
        <end position="72"/>
    </location>
</feature>
<feature type="transmembrane region" description="Helical" evidence="1">
    <location>
        <begin position="20"/>
        <end position="38"/>
    </location>
</feature>
<reference evidence="2 3" key="1">
    <citation type="journal article" date="2018" name="Sci. Rep.">
        <title>Genome Features and Biochemical Characteristics of a Robust, Fast Growing and Naturally Transformable Cyanobacterium Synechococcus elongatus PCC 11801 Isolated from India.</title>
        <authorList>
            <person name="Jaiswal D."/>
            <person name="Sengupta A."/>
            <person name="Sohoni S."/>
            <person name="Sengupta S."/>
            <person name="Phadnavis A.G."/>
            <person name="Pakrasi H.B."/>
            <person name="Wangikar P.P."/>
        </authorList>
    </citation>
    <scope>NUCLEOTIDE SEQUENCE [LARGE SCALE GENOMIC DNA]</scope>
    <source>
        <strain evidence="2 3">PCC 11801</strain>
    </source>
</reference>
<sequence length="174" mass="18314">MSALLLYPVLLDLLRGTVAALAIALVGGGLIGAIAGAVNRRWRRTLAGSLLGSFWGVLLLAILPISVIPGLIGGGPYAGVYVLAFAVILLPLGLAVGATLGILIFLRCSPPQIRRWLAWVVIVGYGVMTIALTLSWARYCSRNYCEFLESPNVGQTPMIVSLASAIAPPAHFHP</sequence>
<keyword evidence="1" id="KW-1133">Transmembrane helix</keyword>
<protein>
    <submittedName>
        <fullName evidence="2">Uncharacterized protein</fullName>
    </submittedName>
</protein>
<keyword evidence="1" id="KW-0812">Transmembrane</keyword>
<feature type="transmembrane region" description="Helical" evidence="1">
    <location>
        <begin position="78"/>
        <end position="104"/>
    </location>
</feature>
<evidence type="ECO:0000256" key="1">
    <source>
        <dbReference type="SAM" id="Phobius"/>
    </source>
</evidence>
<name>A0AAQ3MCZ0_SYNEL</name>
<evidence type="ECO:0000313" key="2">
    <source>
        <dbReference type="EMBL" id="WVS92325.1"/>
    </source>
</evidence>
<gene>
    <name evidence="2" type="ORF">DOP62_07810</name>
</gene>
<dbReference type="EMBL" id="CP030139">
    <property type="protein sequence ID" value="WVS92325.1"/>
    <property type="molecule type" value="Genomic_DNA"/>
</dbReference>
<keyword evidence="1" id="KW-0472">Membrane</keyword>
<proteinExistence type="predicted"/>
<evidence type="ECO:0000313" key="3">
    <source>
        <dbReference type="Proteomes" id="UP000267249"/>
    </source>
</evidence>
<dbReference type="AlphaFoldDB" id="A0AAQ3MCZ0"/>